<dbReference type="FunFam" id="1.25.40.420:FF:000008">
    <property type="entry name" value="BTB/POZ domain-containing protein POB1"/>
    <property type="match status" value="1"/>
</dbReference>
<dbReference type="GO" id="GO:0005634">
    <property type="term" value="C:nucleus"/>
    <property type="evidence" value="ECO:0000318"/>
    <property type="project" value="GO_Central"/>
</dbReference>
<keyword evidence="12" id="KW-1185">Reference proteome</keyword>
<sequence length="252" mass="28937">MGSMYAVVLFLGLQNASSVPVVDVERIVFYRERAARMYSAIPYAFGQVFIEIPYVFVQAVSYGINIYAMIGFKWEAALMELLNFMYSNILTTNIAPALLDVLIAADKFEVASCIRFQEEVMKLSLAGIEATLSSDDLQVASEDAVYDFVLKWTRAHYPLIDECREILSSRLGCCIHFSFMSCRKLRKVLICNDFEHEFPSKLVVEALFYKAEVPHRQQTQASEELALMSHRFVDRAYKYRPVKVVEFELLRI</sequence>
<comment type="pathway">
    <text evidence="3">Protein modification; protein ubiquitination.</text>
</comment>
<evidence type="ECO:0000256" key="1">
    <source>
        <dbReference type="ARBA" id="ARBA00002668"/>
    </source>
</evidence>
<keyword evidence="5" id="KW-0833">Ubl conjugation pathway</keyword>
<evidence type="ECO:0000256" key="6">
    <source>
        <dbReference type="ARBA" id="ARBA00022989"/>
    </source>
</evidence>
<dbReference type="GO" id="GO:0140359">
    <property type="term" value="F:ABC-type transporter activity"/>
    <property type="evidence" value="ECO:0007669"/>
    <property type="project" value="InterPro"/>
</dbReference>
<dbReference type="GO" id="GO:0016020">
    <property type="term" value="C:membrane"/>
    <property type="evidence" value="ECO:0007669"/>
    <property type="project" value="UniProtKB-SubCell"/>
</dbReference>
<dbReference type="Proteomes" id="UP000222542">
    <property type="component" value="Unassembled WGS sequence"/>
</dbReference>
<dbReference type="AlphaFoldDB" id="A0A2G2Z0T1"/>
<evidence type="ECO:0000259" key="9">
    <source>
        <dbReference type="Pfam" id="PF01061"/>
    </source>
</evidence>
<dbReference type="STRING" id="4072.A0A2G2Z0T1"/>
<dbReference type="GO" id="GO:0010114">
    <property type="term" value="P:response to red light"/>
    <property type="evidence" value="ECO:0000318"/>
    <property type="project" value="GO_Central"/>
</dbReference>
<comment type="function">
    <text evidence="1">May act as a substrate-specific adapter of an E3 ubiquitin-protein ligase complex (CUL3-RBX1-BTB) which mediates the ubiquitination and subsequent proteasomal degradation of target proteins.</text>
</comment>
<evidence type="ECO:0000313" key="12">
    <source>
        <dbReference type="Proteomes" id="UP000222542"/>
    </source>
</evidence>
<dbReference type="Pfam" id="PF01061">
    <property type="entry name" value="ABC2_membrane"/>
    <property type="match status" value="1"/>
</dbReference>
<reference evidence="11 12" key="1">
    <citation type="journal article" date="2014" name="Nat. Genet.">
        <title>Genome sequence of the hot pepper provides insights into the evolution of pungency in Capsicum species.</title>
        <authorList>
            <person name="Kim S."/>
            <person name="Park M."/>
            <person name="Yeom S.I."/>
            <person name="Kim Y.M."/>
            <person name="Lee J.M."/>
            <person name="Lee H.A."/>
            <person name="Seo E."/>
            <person name="Choi J."/>
            <person name="Cheong K."/>
            <person name="Kim K.T."/>
            <person name="Jung K."/>
            <person name="Lee G.W."/>
            <person name="Oh S.K."/>
            <person name="Bae C."/>
            <person name="Kim S.B."/>
            <person name="Lee H.Y."/>
            <person name="Kim S.Y."/>
            <person name="Kim M.S."/>
            <person name="Kang B.C."/>
            <person name="Jo Y.D."/>
            <person name="Yang H.B."/>
            <person name="Jeong H.J."/>
            <person name="Kang W.H."/>
            <person name="Kwon J.K."/>
            <person name="Shin C."/>
            <person name="Lim J.Y."/>
            <person name="Park J.H."/>
            <person name="Huh J.H."/>
            <person name="Kim J.S."/>
            <person name="Kim B.D."/>
            <person name="Cohen O."/>
            <person name="Paran I."/>
            <person name="Suh M.C."/>
            <person name="Lee S.B."/>
            <person name="Kim Y.K."/>
            <person name="Shin Y."/>
            <person name="Noh S.J."/>
            <person name="Park J."/>
            <person name="Seo Y.S."/>
            <person name="Kwon S.Y."/>
            <person name="Kim H.A."/>
            <person name="Park J.M."/>
            <person name="Kim H.J."/>
            <person name="Choi S.B."/>
            <person name="Bosland P.W."/>
            <person name="Reeves G."/>
            <person name="Jo S.H."/>
            <person name="Lee B.W."/>
            <person name="Cho H.T."/>
            <person name="Choi H.S."/>
            <person name="Lee M.S."/>
            <person name="Yu Y."/>
            <person name="Do Choi Y."/>
            <person name="Park B.S."/>
            <person name="van Deynze A."/>
            <person name="Ashrafi H."/>
            <person name="Hill T."/>
            <person name="Kim W.T."/>
            <person name="Pai H.S."/>
            <person name="Ahn H.K."/>
            <person name="Yeam I."/>
            <person name="Giovannoni J.J."/>
            <person name="Rose J.K."/>
            <person name="Sorensen I."/>
            <person name="Lee S.J."/>
            <person name="Kim R.W."/>
            <person name="Choi I.Y."/>
            <person name="Choi B.S."/>
            <person name="Lim J.S."/>
            <person name="Lee Y.H."/>
            <person name="Choi D."/>
        </authorList>
    </citation>
    <scope>NUCLEOTIDE SEQUENCE [LARGE SCALE GENOMIC DNA]</scope>
    <source>
        <strain evidence="12">cv. CM334</strain>
    </source>
</reference>
<evidence type="ECO:0000256" key="8">
    <source>
        <dbReference type="SAM" id="SignalP"/>
    </source>
</evidence>
<feature type="signal peptide" evidence="8">
    <location>
        <begin position="1"/>
        <end position="18"/>
    </location>
</feature>
<feature type="chain" id="PRO_5013881821" evidence="8">
    <location>
        <begin position="19"/>
        <end position="252"/>
    </location>
</feature>
<evidence type="ECO:0000256" key="5">
    <source>
        <dbReference type="ARBA" id="ARBA00022786"/>
    </source>
</evidence>
<dbReference type="InterPro" id="IPR013525">
    <property type="entry name" value="ABC2_TM"/>
</dbReference>
<keyword evidence="7" id="KW-0472">Membrane</keyword>
<proteinExistence type="predicted"/>
<evidence type="ECO:0000256" key="2">
    <source>
        <dbReference type="ARBA" id="ARBA00004141"/>
    </source>
</evidence>
<dbReference type="PANTHER" id="PTHR46336">
    <property type="entry name" value="OS02G0260700 PROTEIN"/>
    <property type="match status" value="1"/>
</dbReference>
<feature type="domain" description="ABC-2 type transporter transmembrane" evidence="9">
    <location>
        <begin position="1"/>
        <end position="94"/>
    </location>
</feature>
<organism evidence="11 12">
    <name type="scientific">Capsicum annuum</name>
    <name type="common">Capsicum pepper</name>
    <dbReference type="NCBI Taxonomy" id="4072"/>
    <lineage>
        <taxon>Eukaryota</taxon>
        <taxon>Viridiplantae</taxon>
        <taxon>Streptophyta</taxon>
        <taxon>Embryophyta</taxon>
        <taxon>Tracheophyta</taxon>
        <taxon>Spermatophyta</taxon>
        <taxon>Magnoliopsida</taxon>
        <taxon>eudicotyledons</taxon>
        <taxon>Gunneridae</taxon>
        <taxon>Pentapetalae</taxon>
        <taxon>asterids</taxon>
        <taxon>lamiids</taxon>
        <taxon>Solanales</taxon>
        <taxon>Solanaceae</taxon>
        <taxon>Solanoideae</taxon>
        <taxon>Capsiceae</taxon>
        <taxon>Capsicum</taxon>
    </lineage>
</organism>
<gene>
    <name evidence="11" type="ORF">T459_19096</name>
</gene>
<comment type="caution">
    <text evidence="11">The sequence shown here is derived from an EMBL/GenBank/DDBJ whole genome shotgun (WGS) entry which is preliminary data.</text>
</comment>
<dbReference type="EMBL" id="AYRZ02000007">
    <property type="protein sequence ID" value="PHT75574.1"/>
    <property type="molecule type" value="Genomic_DNA"/>
</dbReference>
<dbReference type="Gramene" id="PHT75574">
    <property type="protein sequence ID" value="PHT75574"/>
    <property type="gene ID" value="T459_19096"/>
</dbReference>
<evidence type="ECO:0000256" key="4">
    <source>
        <dbReference type="ARBA" id="ARBA00022692"/>
    </source>
</evidence>
<accession>A0A2G2Z0T1</accession>
<evidence type="ECO:0000313" key="11">
    <source>
        <dbReference type="EMBL" id="PHT75574.1"/>
    </source>
</evidence>
<keyword evidence="8" id="KW-0732">Signal</keyword>
<comment type="subcellular location">
    <subcellularLocation>
        <location evidence="2">Membrane</location>
        <topology evidence="2">Multi-pass membrane protein</topology>
    </subcellularLocation>
</comment>
<evidence type="ECO:0000256" key="7">
    <source>
        <dbReference type="ARBA" id="ARBA00023136"/>
    </source>
</evidence>
<evidence type="ECO:0000259" key="10">
    <source>
        <dbReference type="Pfam" id="PF07707"/>
    </source>
</evidence>
<evidence type="ECO:0000256" key="3">
    <source>
        <dbReference type="ARBA" id="ARBA00004906"/>
    </source>
</evidence>
<protein>
    <submittedName>
        <fullName evidence="11">BTB/POZ domain-containing protein</fullName>
    </submittedName>
</protein>
<feature type="domain" description="BACK" evidence="10">
    <location>
        <begin position="114"/>
        <end position="187"/>
    </location>
</feature>
<dbReference type="InterPro" id="IPR011705">
    <property type="entry name" value="BACK"/>
</dbReference>
<reference evidence="11 12" key="2">
    <citation type="journal article" date="2017" name="Genome Biol.">
        <title>New reference genome sequences of hot pepper reveal the massive evolution of plant disease-resistance genes by retroduplication.</title>
        <authorList>
            <person name="Kim S."/>
            <person name="Park J."/>
            <person name="Yeom S.I."/>
            <person name="Kim Y.M."/>
            <person name="Seo E."/>
            <person name="Kim K.T."/>
            <person name="Kim M.S."/>
            <person name="Lee J.M."/>
            <person name="Cheong K."/>
            <person name="Shin H.S."/>
            <person name="Kim S.B."/>
            <person name="Han K."/>
            <person name="Lee J."/>
            <person name="Park M."/>
            <person name="Lee H.A."/>
            <person name="Lee H.Y."/>
            <person name="Lee Y."/>
            <person name="Oh S."/>
            <person name="Lee J.H."/>
            <person name="Choi E."/>
            <person name="Choi E."/>
            <person name="Lee S.E."/>
            <person name="Jeon J."/>
            <person name="Kim H."/>
            <person name="Choi G."/>
            <person name="Song H."/>
            <person name="Lee J."/>
            <person name="Lee S.C."/>
            <person name="Kwon J.K."/>
            <person name="Lee H.Y."/>
            <person name="Koo N."/>
            <person name="Hong Y."/>
            <person name="Kim R.W."/>
            <person name="Kang W.H."/>
            <person name="Huh J.H."/>
            <person name="Kang B.C."/>
            <person name="Yang T.J."/>
            <person name="Lee Y.H."/>
            <person name="Bennetzen J.L."/>
            <person name="Choi D."/>
        </authorList>
    </citation>
    <scope>NUCLEOTIDE SEQUENCE [LARGE SCALE GENOMIC DNA]</scope>
    <source>
        <strain evidence="12">cv. CM334</strain>
    </source>
</reference>
<keyword evidence="4" id="KW-0812">Transmembrane</keyword>
<dbReference type="InterPro" id="IPR045890">
    <property type="entry name" value="POB1-like"/>
</dbReference>
<name>A0A2G2Z0T1_CAPAN</name>
<dbReference type="Pfam" id="PF07707">
    <property type="entry name" value="BACK"/>
    <property type="match status" value="1"/>
</dbReference>
<dbReference type="Gene3D" id="1.25.40.420">
    <property type="match status" value="1"/>
</dbReference>
<keyword evidence="6" id="KW-1133">Transmembrane helix</keyword>
<dbReference type="PANTHER" id="PTHR46336:SF3">
    <property type="entry name" value="BTB_POZ DOMAIN-CONTAINING PROTEIN POB1"/>
    <property type="match status" value="1"/>
</dbReference>